<organism evidence="3 4">
    <name type="scientific">Trichoderma arundinaceum</name>
    <dbReference type="NCBI Taxonomy" id="490622"/>
    <lineage>
        <taxon>Eukaryota</taxon>
        <taxon>Fungi</taxon>
        <taxon>Dikarya</taxon>
        <taxon>Ascomycota</taxon>
        <taxon>Pezizomycotina</taxon>
        <taxon>Sordariomycetes</taxon>
        <taxon>Hypocreomycetidae</taxon>
        <taxon>Hypocreales</taxon>
        <taxon>Hypocreaceae</taxon>
        <taxon>Trichoderma</taxon>
    </lineage>
</organism>
<dbReference type="EMBL" id="PXOA01000750">
    <property type="protein sequence ID" value="RFU72903.1"/>
    <property type="molecule type" value="Genomic_DNA"/>
</dbReference>
<dbReference type="Proteomes" id="UP000266272">
    <property type="component" value="Unassembled WGS sequence"/>
</dbReference>
<dbReference type="InterPro" id="IPR023210">
    <property type="entry name" value="NADP_OxRdtase_dom"/>
</dbReference>
<dbReference type="Gene3D" id="3.20.20.100">
    <property type="entry name" value="NADP-dependent oxidoreductase domain"/>
    <property type="match status" value="1"/>
</dbReference>
<dbReference type="Pfam" id="PF00248">
    <property type="entry name" value="Aldo_ket_red"/>
    <property type="match status" value="1"/>
</dbReference>
<dbReference type="PANTHER" id="PTHR43364">
    <property type="entry name" value="NADH-SPECIFIC METHYLGLYOXAL REDUCTASE-RELATED"/>
    <property type="match status" value="1"/>
</dbReference>
<keyword evidence="4" id="KW-1185">Reference proteome</keyword>
<dbReference type="CDD" id="cd19075">
    <property type="entry name" value="AKR_AKR7A1-5"/>
    <property type="match status" value="1"/>
</dbReference>
<dbReference type="PRINTS" id="PR00069">
    <property type="entry name" value="ALDKETRDTASE"/>
</dbReference>
<reference evidence="3 4" key="1">
    <citation type="journal article" date="2018" name="PLoS Pathog.">
        <title>Evolution of structural diversity of trichothecenes, a family of toxins produced by plant pathogenic and entomopathogenic fungi.</title>
        <authorList>
            <person name="Proctor R.H."/>
            <person name="McCormick S.P."/>
            <person name="Kim H.S."/>
            <person name="Cardoza R.E."/>
            <person name="Stanley A.M."/>
            <person name="Lindo L."/>
            <person name="Kelly A."/>
            <person name="Brown D.W."/>
            <person name="Lee T."/>
            <person name="Vaughan M.M."/>
            <person name="Alexander N.J."/>
            <person name="Busman M."/>
            <person name="Gutierrez S."/>
        </authorList>
    </citation>
    <scope>NUCLEOTIDE SEQUENCE [LARGE SCALE GENOMIC DNA]</scope>
    <source>
        <strain evidence="3 4">IBT 40837</strain>
    </source>
</reference>
<feature type="domain" description="NADP-dependent oxidoreductase" evidence="2">
    <location>
        <begin position="9"/>
        <end position="316"/>
    </location>
</feature>
<dbReference type="PANTHER" id="PTHR43364:SF4">
    <property type="entry name" value="NAD(P)-LINKED OXIDOREDUCTASE SUPERFAMILY PROTEIN"/>
    <property type="match status" value="1"/>
</dbReference>
<protein>
    <submittedName>
        <fullName evidence="3">Aflatoxin b1 aldehyde reductase member 2</fullName>
    </submittedName>
</protein>
<dbReference type="InterPro" id="IPR050523">
    <property type="entry name" value="AKR_Detox_Biosynth"/>
</dbReference>
<dbReference type="InterPro" id="IPR020471">
    <property type="entry name" value="AKR"/>
</dbReference>
<dbReference type="InterPro" id="IPR036812">
    <property type="entry name" value="NAD(P)_OxRdtase_dom_sf"/>
</dbReference>
<evidence type="ECO:0000259" key="2">
    <source>
        <dbReference type="Pfam" id="PF00248"/>
    </source>
</evidence>
<dbReference type="STRING" id="490622.A0A395NB39"/>
<comment type="caution">
    <text evidence="3">The sequence shown here is derived from an EMBL/GenBank/DDBJ whole genome shotgun (WGS) entry which is preliminary data.</text>
</comment>
<accession>A0A395NB39</accession>
<sequence length="339" mass="37939">MASQKPRAILGLMTYGPETAPDNRVTTIEEFQRHLDAFQKHGYNELDTARIYSKGDQEAFTAKAGYKERGFQLATKSYPLTPGTHTAANLRKDLETSLAELGTTSVDIFYLHSPDRSVPFTETLETANTLYKEGKFKQLGISNYSAFEIAEIVMLCQARGWIKPTIYQGLYNALTRNLETEVIPACRRYGLEIVIFTPLGGGLLTGRYKSPEDGEQSGRYSADTFLGPIFRAVYFNDSLFKALDILRHTAESHKLTMPEVALRWLVHHSDLKFAKDGGNDGIIFGVSKIEQLDQNILDLQKDPLPEEVVKALDAAWVIAKGTSPNPWHVPLVYTYEGHS</sequence>
<proteinExistence type="predicted"/>
<evidence type="ECO:0000313" key="3">
    <source>
        <dbReference type="EMBL" id="RFU72903.1"/>
    </source>
</evidence>
<gene>
    <name evidence="3" type="ORF">TARUN_9347</name>
</gene>
<dbReference type="AlphaFoldDB" id="A0A395NB39"/>
<keyword evidence="1" id="KW-0560">Oxidoreductase</keyword>
<evidence type="ECO:0000313" key="4">
    <source>
        <dbReference type="Proteomes" id="UP000266272"/>
    </source>
</evidence>
<dbReference type="OrthoDB" id="2310150at2759"/>
<dbReference type="SUPFAM" id="SSF51430">
    <property type="entry name" value="NAD(P)-linked oxidoreductase"/>
    <property type="match status" value="1"/>
</dbReference>
<dbReference type="GO" id="GO:0016491">
    <property type="term" value="F:oxidoreductase activity"/>
    <property type="evidence" value="ECO:0007669"/>
    <property type="project" value="UniProtKB-KW"/>
</dbReference>
<evidence type="ECO:0000256" key="1">
    <source>
        <dbReference type="ARBA" id="ARBA00023002"/>
    </source>
</evidence>
<name>A0A395NB39_TRIAR</name>